<evidence type="ECO:0000259" key="4">
    <source>
        <dbReference type="Pfam" id="PF05193"/>
    </source>
</evidence>
<reference evidence="5 6" key="1">
    <citation type="journal article" date="2015" name="Int. J. Syst. Evol. Microbiol.">
        <title>Flavisolibacter ginsenosidimutans sp. nov., with ginsenoside-converting activity isolated from soil used for cultivating ginseng.</title>
        <authorList>
            <person name="Zhao Y."/>
            <person name="Liu Q."/>
            <person name="Kang M.S."/>
            <person name="Jin F."/>
            <person name="Yu H."/>
            <person name="Im W.T."/>
        </authorList>
    </citation>
    <scope>NUCLEOTIDE SEQUENCE [LARGE SCALE GENOMIC DNA]</scope>
    <source>
        <strain evidence="5 6">Gsoil 636</strain>
    </source>
</reference>
<dbReference type="Pfam" id="PF05193">
    <property type="entry name" value="Peptidase_M16_C"/>
    <property type="match status" value="1"/>
</dbReference>
<dbReference type="OrthoDB" id="9811314at2"/>
<evidence type="ECO:0000313" key="6">
    <source>
        <dbReference type="Proteomes" id="UP000321204"/>
    </source>
</evidence>
<dbReference type="AlphaFoldDB" id="A0A5B8UIS9"/>
<dbReference type="Gene3D" id="3.30.830.10">
    <property type="entry name" value="Metalloenzyme, LuxS/M16 peptidase-like"/>
    <property type="match status" value="2"/>
</dbReference>
<sequence>MKKLLLLLCAGYAASAWAQPRLPKDYYWQKLDNGLEVVVIENHKVPLATIEIAVKNGAYTEGPEYSGLSHLFEHMFFKANKDYPDQEKFLKRTQELGAIWNGTTGEERVNYFFTFDKDSLEAGLKFMNAAIRFPIYREEDMQKERPVVDGEFQRAESDPSFQLYFEAGKRMWGDLFTRKNPIGDHDIINSATPAKMMVIKDKYYLPNNSLLVVCGDVNPSQAFAMAKNIFGDWKPSEWNPQTKYPIPEFAPVAKTDYFIKESSIAQNPQIMMFWQGPDTRNDSAATVAADVFSKILSLNSSKWTQALRDKGLATAADVGYQTSRYVGPIGVYLTPIPSKLKECYTEAMNQIKHWGDGDYFSDADLATAKAGLKRQKIRQEEKPSSLASQLTYNWASTSLDYMTDYFGAMDKVTRADIQRYIAKYITGKTYVAGMIINKEMNDKYKPSEYFKN</sequence>
<dbReference type="SUPFAM" id="SSF63411">
    <property type="entry name" value="LuxS/MPP-like metallohydrolase"/>
    <property type="match status" value="2"/>
</dbReference>
<dbReference type="RefSeq" id="WP_146785877.1">
    <property type="nucleotide sequence ID" value="NZ_BAABIO010000001.1"/>
</dbReference>
<evidence type="ECO:0000256" key="1">
    <source>
        <dbReference type="ARBA" id="ARBA00007261"/>
    </source>
</evidence>
<accession>A0A5B8UIS9</accession>
<dbReference type="Pfam" id="PF00675">
    <property type="entry name" value="Peptidase_M16"/>
    <property type="match status" value="1"/>
</dbReference>
<feature type="signal peptide" evidence="2">
    <location>
        <begin position="1"/>
        <end position="18"/>
    </location>
</feature>
<gene>
    <name evidence="5" type="ORF">FSB75_08985</name>
</gene>
<dbReference type="GO" id="GO:0046872">
    <property type="term" value="F:metal ion binding"/>
    <property type="evidence" value="ECO:0007669"/>
    <property type="project" value="InterPro"/>
</dbReference>
<name>A0A5B8UIS9_9BACT</name>
<dbReference type="InterPro" id="IPR011249">
    <property type="entry name" value="Metalloenz_LuxS/M16"/>
</dbReference>
<dbReference type="InterPro" id="IPR011765">
    <property type="entry name" value="Pept_M16_N"/>
</dbReference>
<dbReference type="PANTHER" id="PTHR11851">
    <property type="entry name" value="METALLOPROTEASE"/>
    <property type="match status" value="1"/>
</dbReference>
<evidence type="ECO:0000259" key="3">
    <source>
        <dbReference type="Pfam" id="PF00675"/>
    </source>
</evidence>
<keyword evidence="2" id="KW-0732">Signal</keyword>
<feature type="domain" description="Peptidase M16 C-terminal" evidence="4">
    <location>
        <begin position="201"/>
        <end position="372"/>
    </location>
</feature>
<evidence type="ECO:0000256" key="2">
    <source>
        <dbReference type="SAM" id="SignalP"/>
    </source>
</evidence>
<dbReference type="InterPro" id="IPR050361">
    <property type="entry name" value="MPP/UQCRC_Complex"/>
</dbReference>
<protein>
    <submittedName>
        <fullName evidence="5">Insulinase family protein</fullName>
    </submittedName>
</protein>
<evidence type="ECO:0000313" key="5">
    <source>
        <dbReference type="EMBL" id="QEC56020.1"/>
    </source>
</evidence>
<dbReference type="InterPro" id="IPR007863">
    <property type="entry name" value="Peptidase_M16_C"/>
</dbReference>
<feature type="domain" description="Peptidase M16 N-terminal" evidence="3">
    <location>
        <begin position="37"/>
        <end position="159"/>
    </location>
</feature>
<dbReference type="KEGG" id="fgg:FSB75_08985"/>
<dbReference type="PANTHER" id="PTHR11851:SF49">
    <property type="entry name" value="MITOCHONDRIAL-PROCESSING PEPTIDASE SUBUNIT ALPHA"/>
    <property type="match status" value="1"/>
</dbReference>
<keyword evidence="6" id="KW-1185">Reference proteome</keyword>
<proteinExistence type="inferred from homology"/>
<comment type="similarity">
    <text evidence="1">Belongs to the peptidase M16 family.</text>
</comment>
<organism evidence="5 6">
    <name type="scientific">Flavisolibacter ginsenosidimutans</name>
    <dbReference type="NCBI Taxonomy" id="661481"/>
    <lineage>
        <taxon>Bacteria</taxon>
        <taxon>Pseudomonadati</taxon>
        <taxon>Bacteroidota</taxon>
        <taxon>Chitinophagia</taxon>
        <taxon>Chitinophagales</taxon>
        <taxon>Chitinophagaceae</taxon>
        <taxon>Flavisolibacter</taxon>
    </lineage>
</organism>
<feature type="chain" id="PRO_5023114522" evidence="2">
    <location>
        <begin position="19"/>
        <end position="452"/>
    </location>
</feature>
<dbReference type="EMBL" id="CP042433">
    <property type="protein sequence ID" value="QEC56020.1"/>
    <property type="molecule type" value="Genomic_DNA"/>
</dbReference>
<dbReference type="Proteomes" id="UP000321204">
    <property type="component" value="Chromosome"/>
</dbReference>